<feature type="transmembrane region" description="Helical" evidence="8">
    <location>
        <begin position="344"/>
        <end position="365"/>
    </location>
</feature>
<feature type="coiled-coil region" evidence="7">
    <location>
        <begin position="218"/>
        <end position="245"/>
    </location>
</feature>
<feature type="transmembrane region" description="Helical" evidence="8">
    <location>
        <begin position="463"/>
        <end position="483"/>
    </location>
</feature>
<keyword evidence="2" id="KW-0813">Transport</keyword>
<feature type="transmembrane region" description="Helical" evidence="8">
    <location>
        <begin position="110"/>
        <end position="137"/>
    </location>
</feature>
<keyword evidence="4" id="KW-0677">Repeat</keyword>
<evidence type="ECO:0000256" key="8">
    <source>
        <dbReference type="SAM" id="Phobius"/>
    </source>
</evidence>
<evidence type="ECO:0000256" key="1">
    <source>
        <dbReference type="ARBA" id="ARBA00004141"/>
    </source>
</evidence>
<dbReference type="AlphaFoldDB" id="A0A1R4FRG1"/>
<feature type="transmembrane region" description="Helical" evidence="8">
    <location>
        <begin position="73"/>
        <end position="95"/>
    </location>
</feature>
<dbReference type="Proteomes" id="UP000195766">
    <property type="component" value="Unassembled WGS sequence"/>
</dbReference>
<dbReference type="EMBL" id="FUIE01000035">
    <property type="protein sequence ID" value="SJM58554.1"/>
    <property type="molecule type" value="Genomic_DNA"/>
</dbReference>
<sequence length="485" mass="50747">MIVVAAMADKGVLARVTLDQIIALIVLIAVVGVMIHGRMRSDVVALSGAAALLLFGVVRPVEVQSAFASPAVIALAGLFVIAYAIELSGLLGLMIRKATALCQRFGATGIWVVIGLCGSVGGFLNNTPVVVLAAPVVRDMAKSLKLSPKRFLMPLSHVTVLGGLLTLIGTSTNLLVNDMARNAGQPVFSLFEITPVGLVIALVGGLWLYFFGARQLGRTATAEEEAEAERERREAEVQAEKASRQGRWRLPFSLSSLTRLGESRSQRDGTGDAHLGDVDLYASADRPLQWKRALIALAVFVMVVAAAGLGIAPIAAAAFAGAVALILLGVLTPEEAYSGLKPDILLLIAGMVVVGTAIEVTGLAAQGAGLLIEVIRPFGPLGALIVLYGVTLFATELLSNATVAVLVTPIAVALAESLGVDPRPFLVAVMMAASAAFATPFGYQTNVLVYQMGGYSYMDFVRVGTPLNLITWAAAMVAIPIFFPF</sequence>
<feature type="transmembrane region" description="Helical" evidence="8">
    <location>
        <begin position="12"/>
        <end position="37"/>
    </location>
</feature>
<keyword evidence="6 8" id="KW-0472">Membrane</keyword>
<evidence type="ECO:0000256" key="5">
    <source>
        <dbReference type="ARBA" id="ARBA00022989"/>
    </source>
</evidence>
<feature type="transmembrane region" description="Helical" evidence="8">
    <location>
        <begin position="158"/>
        <end position="176"/>
    </location>
</feature>
<feature type="transmembrane region" description="Helical" evidence="8">
    <location>
        <begin position="43"/>
        <end position="61"/>
    </location>
</feature>
<reference evidence="10 11" key="1">
    <citation type="submission" date="2017-02" db="EMBL/GenBank/DDBJ databases">
        <authorList>
            <person name="Peterson S.W."/>
        </authorList>
    </citation>
    <scope>NUCLEOTIDE SEQUENCE [LARGE SCALE GENOMIC DNA]</scope>
    <source>
        <strain evidence="10 11">3F5N</strain>
    </source>
</reference>
<dbReference type="InterPro" id="IPR004680">
    <property type="entry name" value="Cit_transptr-like_dom"/>
</dbReference>
<name>A0A1R4FRG1_BREDI</name>
<accession>A0A1R4FRG1</accession>
<evidence type="ECO:0000256" key="3">
    <source>
        <dbReference type="ARBA" id="ARBA00022692"/>
    </source>
</evidence>
<dbReference type="PANTHER" id="PTHR43652:SF2">
    <property type="entry name" value="BASIC AMINO ACID ANTIPORTER YFCC-RELATED"/>
    <property type="match status" value="1"/>
</dbReference>
<proteinExistence type="predicted"/>
<feature type="transmembrane region" description="Helical" evidence="8">
    <location>
        <begin position="315"/>
        <end position="332"/>
    </location>
</feature>
<evidence type="ECO:0000313" key="11">
    <source>
        <dbReference type="Proteomes" id="UP000195766"/>
    </source>
</evidence>
<organism evidence="10 11">
    <name type="scientific">Brevundimonas diminuta 3F5N</name>
    <dbReference type="NCBI Taxonomy" id="1255603"/>
    <lineage>
        <taxon>Bacteria</taxon>
        <taxon>Pseudomonadati</taxon>
        <taxon>Pseudomonadota</taxon>
        <taxon>Alphaproteobacteria</taxon>
        <taxon>Caulobacterales</taxon>
        <taxon>Caulobacteraceae</taxon>
        <taxon>Brevundimonas</taxon>
    </lineage>
</organism>
<feature type="domain" description="Citrate transporter-like" evidence="9">
    <location>
        <begin position="34"/>
        <end position="419"/>
    </location>
</feature>
<feature type="transmembrane region" description="Helical" evidence="8">
    <location>
        <begin position="385"/>
        <end position="413"/>
    </location>
</feature>
<evidence type="ECO:0000256" key="7">
    <source>
        <dbReference type="SAM" id="Coils"/>
    </source>
</evidence>
<protein>
    <submittedName>
        <fullName evidence="10">TrkA domain protein</fullName>
    </submittedName>
</protein>
<dbReference type="InterPro" id="IPR051679">
    <property type="entry name" value="DASS-Related_Transporters"/>
</dbReference>
<feature type="transmembrane region" description="Helical" evidence="8">
    <location>
        <begin position="425"/>
        <end position="443"/>
    </location>
</feature>
<dbReference type="PANTHER" id="PTHR43652">
    <property type="entry name" value="BASIC AMINO ACID ANTIPORTER YFCC-RELATED"/>
    <property type="match status" value="1"/>
</dbReference>
<keyword evidence="5 8" id="KW-1133">Transmembrane helix</keyword>
<feature type="transmembrane region" description="Helical" evidence="8">
    <location>
        <begin position="188"/>
        <end position="210"/>
    </location>
</feature>
<evidence type="ECO:0000256" key="2">
    <source>
        <dbReference type="ARBA" id="ARBA00022448"/>
    </source>
</evidence>
<dbReference type="GO" id="GO:0055085">
    <property type="term" value="P:transmembrane transport"/>
    <property type="evidence" value="ECO:0007669"/>
    <property type="project" value="InterPro"/>
</dbReference>
<evidence type="ECO:0000256" key="6">
    <source>
        <dbReference type="ARBA" id="ARBA00023136"/>
    </source>
</evidence>
<gene>
    <name evidence="10" type="ORF">FM111_06540</name>
</gene>
<evidence type="ECO:0000313" key="10">
    <source>
        <dbReference type="EMBL" id="SJM58554.1"/>
    </source>
</evidence>
<dbReference type="Pfam" id="PF03600">
    <property type="entry name" value="CitMHS"/>
    <property type="match status" value="1"/>
</dbReference>
<evidence type="ECO:0000259" key="9">
    <source>
        <dbReference type="Pfam" id="PF03600"/>
    </source>
</evidence>
<dbReference type="GO" id="GO:0005886">
    <property type="term" value="C:plasma membrane"/>
    <property type="evidence" value="ECO:0007669"/>
    <property type="project" value="TreeGrafter"/>
</dbReference>
<keyword evidence="3 8" id="KW-0812">Transmembrane</keyword>
<comment type="subcellular location">
    <subcellularLocation>
        <location evidence="1">Membrane</location>
        <topology evidence="1">Multi-pass membrane protein</topology>
    </subcellularLocation>
</comment>
<feature type="transmembrane region" description="Helical" evidence="8">
    <location>
        <begin position="293"/>
        <end position="309"/>
    </location>
</feature>
<evidence type="ECO:0000256" key="4">
    <source>
        <dbReference type="ARBA" id="ARBA00022737"/>
    </source>
</evidence>
<keyword evidence="7" id="KW-0175">Coiled coil</keyword>